<evidence type="ECO:0000313" key="1">
    <source>
        <dbReference type="EMBL" id="OBH55887.1"/>
    </source>
</evidence>
<comment type="caution">
    <text evidence="1">The sequence shown here is derived from an EMBL/GenBank/DDBJ whole genome shotgun (WGS) entry which is preliminary data.</text>
</comment>
<gene>
    <name evidence="1" type="ORF">A5685_09875</name>
</gene>
<dbReference type="EMBL" id="LZJS01000133">
    <property type="protein sequence ID" value="OBH55887.1"/>
    <property type="molecule type" value="Genomic_DNA"/>
</dbReference>
<reference evidence="1 2" key="1">
    <citation type="submission" date="2016-06" db="EMBL/GenBank/DDBJ databases">
        <authorList>
            <person name="Kjaerup R.B."/>
            <person name="Dalgaard T.S."/>
            <person name="Juul-Madsen H.R."/>
        </authorList>
    </citation>
    <scope>NUCLEOTIDE SEQUENCE [LARGE SCALE GENOMIC DNA]</scope>
    <source>
        <strain evidence="1 2">E2464</strain>
    </source>
</reference>
<evidence type="ECO:0000313" key="2">
    <source>
        <dbReference type="Proteomes" id="UP000093861"/>
    </source>
</evidence>
<protein>
    <submittedName>
        <fullName evidence="1">Uncharacterized protein</fullName>
    </submittedName>
</protein>
<dbReference type="Proteomes" id="UP000093861">
    <property type="component" value="Unassembled WGS sequence"/>
</dbReference>
<proteinExistence type="predicted"/>
<organism evidence="1 2">
    <name type="scientific">Mycobacterium colombiense</name>
    <dbReference type="NCBI Taxonomy" id="339268"/>
    <lineage>
        <taxon>Bacteria</taxon>
        <taxon>Bacillati</taxon>
        <taxon>Actinomycetota</taxon>
        <taxon>Actinomycetes</taxon>
        <taxon>Mycobacteriales</taxon>
        <taxon>Mycobacteriaceae</taxon>
        <taxon>Mycobacterium</taxon>
        <taxon>Mycobacterium avium complex (MAC)</taxon>
    </lineage>
</organism>
<accession>A0A1A2RWG6</accession>
<name>A0A1A2RWG6_9MYCO</name>
<sequence>MAEKYLIWTWANSARGIIGARRLGPALYASGYSQDVEVVPITEGVAELRSSNGDAILLEPYATIFSHLMLKSVDDIEQMVRDGVI</sequence>
<dbReference type="AlphaFoldDB" id="A0A1A2RWG6"/>